<evidence type="ECO:0000256" key="5">
    <source>
        <dbReference type="ARBA" id="ARBA00023136"/>
    </source>
</evidence>
<evidence type="ECO:0000256" key="1">
    <source>
        <dbReference type="ARBA" id="ARBA00004167"/>
    </source>
</evidence>
<feature type="region of interest" description="Disordered" evidence="6">
    <location>
        <begin position="87"/>
        <end position="195"/>
    </location>
</feature>
<evidence type="ECO:0000256" key="6">
    <source>
        <dbReference type="SAM" id="MobiDB-lite"/>
    </source>
</evidence>
<feature type="transmembrane region" description="Helical" evidence="7">
    <location>
        <begin position="40"/>
        <end position="60"/>
    </location>
</feature>
<keyword evidence="3 7" id="KW-0812">Transmembrane</keyword>
<dbReference type="Proteomes" id="UP001445732">
    <property type="component" value="Unassembled WGS sequence"/>
</dbReference>
<evidence type="ECO:0000313" key="9">
    <source>
        <dbReference type="Proteomes" id="UP001445732"/>
    </source>
</evidence>
<dbReference type="RefSeq" id="WP_349684293.1">
    <property type="nucleotide sequence ID" value="NZ_JBEGDD010000005.1"/>
</dbReference>
<comment type="similarity">
    <text evidence="2">Belongs to the TrbI/VirB10 family.</text>
</comment>
<evidence type="ECO:0000256" key="3">
    <source>
        <dbReference type="ARBA" id="ARBA00022692"/>
    </source>
</evidence>
<evidence type="ECO:0000256" key="7">
    <source>
        <dbReference type="SAM" id="Phobius"/>
    </source>
</evidence>
<dbReference type="CDD" id="cd16429">
    <property type="entry name" value="VirB10"/>
    <property type="match status" value="1"/>
</dbReference>
<feature type="compositionally biased region" description="Basic and acidic residues" evidence="6">
    <location>
        <begin position="140"/>
        <end position="155"/>
    </location>
</feature>
<sequence>MTDTRPLDPIPEPRRSEADIAHELRLHPERPRVVRLSRKVLGVMAGVSALALGGALIWALQTDSPEPQQELINTDNRTPAEGLSRLPADYAGVPRDVPQLGPPLPGDLGRPMLSAGVQPGPMPGAPVATTSPTDPVAEQRAQEAQRRAQEVESARSSRMFTAETRAPTAATPAPSLSASLPPSLGEAAASSSEGDRRLVFLNRPADGRTASLDRLQSSPGPYVLPAGSVIPAAMITGLRSDLPGFVSAQVTQNVYDGPTGRTLLIPQGARLIGEYDAQISFGQSRALLVWTRLILPNGRSITLERQSGADVEGYAGLEDRVDNHWGAVFRAALVSTVLSVGSQAGSTDDEDDLIQALRRGGSEGVSQAGRQIVGRSLDIQPTLTIRPGLPVRLIVTRDLVLEPYSN</sequence>
<dbReference type="InterPro" id="IPR005498">
    <property type="entry name" value="T4SS_VirB10/TraB/TrbI"/>
</dbReference>
<dbReference type="Pfam" id="PF03743">
    <property type="entry name" value="TrbI"/>
    <property type="match status" value="1"/>
</dbReference>
<keyword evidence="5 7" id="KW-0472">Membrane</keyword>
<keyword evidence="4 7" id="KW-1133">Transmembrane helix</keyword>
<reference evidence="8 9" key="1">
    <citation type="submission" date="2024-06" db="EMBL/GenBank/DDBJ databases">
        <title>Brevundimonas sp. C11.</title>
        <authorList>
            <person name="Maltman C."/>
        </authorList>
    </citation>
    <scope>NUCLEOTIDE SEQUENCE [LARGE SCALE GENOMIC DNA]</scope>
    <source>
        <strain evidence="8 9">C11</strain>
    </source>
</reference>
<dbReference type="EMBL" id="JBEGDD010000005">
    <property type="protein sequence ID" value="MEQ7155132.1"/>
    <property type="molecule type" value="Genomic_DNA"/>
</dbReference>
<accession>A0ABV1NNC3</accession>
<proteinExistence type="inferred from homology"/>
<feature type="compositionally biased region" description="Low complexity" evidence="6">
    <location>
        <begin position="162"/>
        <end position="192"/>
    </location>
</feature>
<protein>
    <submittedName>
        <fullName evidence="8">TrbI/VirB10 family protein</fullName>
    </submittedName>
</protein>
<comment type="caution">
    <text evidence="8">The sequence shown here is derived from an EMBL/GenBank/DDBJ whole genome shotgun (WGS) entry which is preliminary data.</text>
</comment>
<dbReference type="Gene3D" id="2.40.128.260">
    <property type="entry name" value="Type IV secretion system, VirB10/TraB/TrbI"/>
    <property type="match status" value="1"/>
</dbReference>
<dbReference type="InterPro" id="IPR042217">
    <property type="entry name" value="T4SS_VirB10/TrbI"/>
</dbReference>
<comment type="subcellular location">
    <subcellularLocation>
        <location evidence="1">Membrane</location>
        <topology evidence="1">Single-pass membrane protein</topology>
    </subcellularLocation>
</comment>
<evidence type="ECO:0000313" key="8">
    <source>
        <dbReference type="EMBL" id="MEQ7155132.1"/>
    </source>
</evidence>
<name>A0ABV1NNC3_9CAUL</name>
<organism evidence="8 9">
    <name type="scientific">Brevundimonas aurifodinae</name>
    <dbReference type="NCBI Taxonomy" id="1508312"/>
    <lineage>
        <taxon>Bacteria</taxon>
        <taxon>Pseudomonadati</taxon>
        <taxon>Pseudomonadota</taxon>
        <taxon>Alphaproteobacteria</taxon>
        <taxon>Caulobacterales</taxon>
        <taxon>Caulobacteraceae</taxon>
        <taxon>Brevundimonas</taxon>
    </lineage>
</organism>
<evidence type="ECO:0000256" key="4">
    <source>
        <dbReference type="ARBA" id="ARBA00022989"/>
    </source>
</evidence>
<gene>
    <name evidence="8" type="ORF">ABN401_07895</name>
</gene>
<evidence type="ECO:0000256" key="2">
    <source>
        <dbReference type="ARBA" id="ARBA00010265"/>
    </source>
</evidence>
<keyword evidence="9" id="KW-1185">Reference proteome</keyword>